<dbReference type="RefSeq" id="WP_234129448.1">
    <property type="nucleotide sequence ID" value="NZ_JAHYQA010000033.1"/>
</dbReference>
<dbReference type="AlphaFoldDB" id="A0AAW4ZAU8"/>
<protein>
    <submittedName>
        <fullName evidence="1">PD-(D/E)XK nuclease family protein</fullName>
    </submittedName>
</protein>
<gene>
    <name evidence="1" type="ORF">K0H07_27315</name>
</gene>
<evidence type="ECO:0000313" key="2">
    <source>
        <dbReference type="Proteomes" id="UP001200544"/>
    </source>
</evidence>
<sequence>MRNIKNLEYLLRDINIIRKKYEEREANEDNFNLFTILRKDSDERYLHSRFISSLLDFRGPHKLGNTFLSLFLNVVRSKFEHDEGNIDICPNNSIRSEYKNIDICLINKLKQQAVIIENKIYSGDSNHEEEGQLERYYGTLIEEDKIPRDNIEVYYLTLDRHEPSDDSVGTLKKFPELKDKVQCISYSLEILDWLKKCVKESYNKPSLRESIIQYTKLIENMTNNDTTIDERIELIDIIGNNDDNLQSAKMLIDNFRHVQWHTLYNFWKELREELQKQGYNIFQLIQNNEIDLLVHGGPIQRKIDLCLIITTSKKLPIYISANYENWLFWGVYEDEGSEKIPEIYHNTIEELVNKSSEYQKEGHWICQKYLSCNEDEKVVCSDFSREGTFKLISPKHRSKIIECIVSEINQFVMELENMISNSEEKFTNE</sequence>
<dbReference type="EMBL" id="JAHYQA010000033">
    <property type="protein sequence ID" value="MCE9240838.1"/>
    <property type="molecule type" value="Genomic_DNA"/>
</dbReference>
<dbReference type="Proteomes" id="UP001200544">
    <property type="component" value="Unassembled WGS sequence"/>
</dbReference>
<comment type="caution">
    <text evidence="1">The sequence shown here is derived from an EMBL/GenBank/DDBJ whole genome shotgun (WGS) entry which is preliminary data.</text>
</comment>
<evidence type="ECO:0000313" key="1">
    <source>
        <dbReference type="EMBL" id="MCE9240838.1"/>
    </source>
</evidence>
<dbReference type="Pfam" id="PF14281">
    <property type="entry name" value="PDDEXK_4"/>
    <property type="match status" value="1"/>
</dbReference>
<name>A0AAW4ZAU8_BACT4</name>
<accession>A0AAW4ZAU8</accession>
<proteinExistence type="predicted"/>
<reference evidence="1" key="1">
    <citation type="submission" date="2021-07" db="EMBL/GenBank/DDBJ databases">
        <title>Comparative genomics of Bacteroides fragilis group isolates reveals species-dependent resistance mechanisms and validates clinical tools for resistance prediction.</title>
        <authorList>
            <person name="Wallace M.J."/>
            <person name="Jean S."/>
            <person name="Wallace M.A."/>
            <person name="Carey-Ann B.D."/>
            <person name="Dantas G."/>
        </authorList>
    </citation>
    <scope>NUCLEOTIDE SEQUENCE</scope>
    <source>
        <strain evidence="1">BJH_160</strain>
    </source>
</reference>
<organism evidence="1 2">
    <name type="scientific">Bacteroides thetaiotaomicron</name>
    <dbReference type="NCBI Taxonomy" id="818"/>
    <lineage>
        <taxon>Bacteria</taxon>
        <taxon>Pseudomonadati</taxon>
        <taxon>Bacteroidota</taxon>
        <taxon>Bacteroidia</taxon>
        <taxon>Bacteroidales</taxon>
        <taxon>Bacteroidaceae</taxon>
        <taxon>Bacteroides</taxon>
    </lineage>
</organism>
<dbReference type="InterPro" id="IPR029470">
    <property type="entry name" value="PDDEXK_4"/>
</dbReference>